<dbReference type="PANTHER" id="PTHR47186:SF18">
    <property type="entry name" value="RX N-TERMINAL DOMAIN-CONTAINING PROTEIN"/>
    <property type="match status" value="1"/>
</dbReference>
<dbReference type="RefSeq" id="XP_068466803.1">
    <property type="nucleotide sequence ID" value="XM_068610702.1"/>
</dbReference>
<accession>A0A0R7FFL8</accession>
<protein>
    <submittedName>
        <fullName evidence="1">Pva1-17i20_05</fullName>
    </submittedName>
</protein>
<dbReference type="SUPFAM" id="SSF52047">
    <property type="entry name" value="RNI-like"/>
    <property type="match status" value="1"/>
</dbReference>
<dbReference type="Gene3D" id="3.80.10.10">
    <property type="entry name" value="Ribonuclease Inhibitor"/>
    <property type="match status" value="2"/>
</dbReference>
<dbReference type="KEGG" id="pvu:137809585"/>
<proteinExistence type="predicted"/>
<name>A0A0R7FFL8_PHAVU</name>
<dbReference type="EMBL" id="KP164990">
    <property type="protein sequence ID" value="AKO73684.1"/>
    <property type="molecule type" value="Genomic_DNA"/>
</dbReference>
<reference evidence="1" key="1">
    <citation type="submission" date="2014-11" db="EMBL/GenBank/DDBJ databases">
        <title>Common bean subtelomeres are hot spots of segmental duplications and interchromosomal recombination and favor resistance gene proliferation.</title>
        <authorList>
            <person name="Chen N.W.G."/>
            <person name="Thareau V."/>
            <person name="Magdelenat G."/>
            <person name="Geffroy V."/>
        </authorList>
    </citation>
    <scope>NUCLEOTIDE SEQUENCE</scope>
</reference>
<evidence type="ECO:0000313" key="1">
    <source>
        <dbReference type="EMBL" id="AKO73684.1"/>
    </source>
</evidence>
<dbReference type="PANTHER" id="PTHR47186">
    <property type="entry name" value="LEUCINE-RICH REPEAT-CONTAINING PROTEIN 57"/>
    <property type="match status" value="1"/>
</dbReference>
<sequence length="234" mass="26282">MASLELEACQSCQRLPPLGLFPFLKVLKIIGLNGILSIDGDFHGSNSSSFKSLETLYFSDMSQWEKWECQTVTGVFPRLGRLSLRKCPKLKGVLLEQVVPLETLYISNCQQLEALAPKSVDLELCVCGKLQLEWATMKRLKVAETSLLQIVRSDTLEDLHIDSSLESINDDCVSLLTFQLDFFPTLRTLHLSGFGNLEMISQSLIHHHLEKLTLKNCSKLESFPGSMHMLLPSL</sequence>
<organism evidence="1">
    <name type="scientific">Phaseolus vulgaris</name>
    <name type="common">Kidney bean</name>
    <name type="synonym">French bean</name>
    <dbReference type="NCBI Taxonomy" id="3885"/>
    <lineage>
        <taxon>Eukaryota</taxon>
        <taxon>Viridiplantae</taxon>
        <taxon>Streptophyta</taxon>
        <taxon>Embryophyta</taxon>
        <taxon>Tracheophyta</taxon>
        <taxon>Spermatophyta</taxon>
        <taxon>Magnoliopsida</taxon>
        <taxon>eudicotyledons</taxon>
        <taxon>Gunneridae</taxon>
        <taxon>Pentapetalae</taxon>
        <taxon>rosids</taxon>
        <taxon>fabids</taxon>
        <taxon>Fabales</taxon>
        <taxon>Fabaceae</taxon>
        <taxon>Papilionoideae</taxon>
        <taxon>50 kb inversion clade</taxon>
        <taxon>NPAAA clade</taxon>
        <taxon>indigoferoid/millettioid clade</taxon>
        <taxon>Phaseoleae</taxon>
        <taxon>Phaseolus</taxon>
    </lineage>
</organism>
<dbReference type="GeneID" id="137809585"/>
<dbReference type="AlphaFoldDB" id="A0A0R7FFL8"/>
<dbReference type="InterPro" id="IPR032675">
    <property type="entry name" value="LRR_dom_sf"/>
</dbReference>